<dbReference type="EMBL" id="BTGU01000009">
    <property type="protein sequence ID" value="GMN39473.1"/>
    <property type="molecule type" value="Genomic_DNA"/>
</dbReference>
<dbReference type="GO" id="GO:0048193">
    <property type="term" value="P:Golgi vesicle transport"/>
    <property type="evidence" value="ECO:0007669"/>
    <property type="project" value="InterPro"/>
</dbReference>
<name>A0AA88CY90_FICCA</name>
<evidence type="ECO:0000256" key="1">
    <source>
        <dbReference type="ARBA" id="ARBA00022927"/>
    </source>
</evidence>
<comment type="caution">
    <text evidence="4">The sequence shown here is derived from an EMBL/GenBank/DDBJ whole genome shotgun (WGS) entry which is preliminary data.</text>
</comment>
<feature type="domain" description="Syntaxin 6/10/61 N-terminal" evidence="3">
    <location>
        <begin position="11"/>
        <end position="112"/>
    </location>
</feature>
<dbReference type="AlphaFoldDB" id="A0AA88CY90"/>
<evidence type="ECO:0000256" key="2">
    <source>
        <dbReference type="ARBA" id="ARBA00046280"/>
    </source>
</evidence>
<dbReference type="Gene3D" id="1.20.58.90">
    <property type="match status" value="1"/>
</dbReference>
<evidence type="ECO:0000259" key="3">
    <source>
        <dbReference type="Pfam" id="PF09177"/>
    </source>
</evidence>
<dbReference type="Proteomes" id="UP001187192">
    <property type="component" value="Unassembled WGS sequence"/>
</dbReference>
<reference evidence="4" key="1">
    <citation type="submission" date="2023-07" db="EMBL/GenBank/DDBJ databases">
        <title>draft genome sequence of fig (Ficus carica).</title>
        <authorList>
            <person name="Takahashi T."/>
            <person name="Nishimura K."/>
        </authorList>
    </citation>
    <scope>NUCLEOTIDE SEQUENCE</scope>
</reference>
<keyword evidence="1" id="KW-0813">Transport</keyword>
<dbReference type="CDD" id="cd21442">
    <property type="entry name" value="SNARE_NTD_STX6-like"/>
    <property type="match status" value="1"/>
</dbReference>
<keyword evidence="5" id="KW-1185">Reference proteome</keyword>
<organism evidence="4 5">
    <name type="scientific">Ficus carica</name>
    <name type="common">Common fig</name>
    <dbReference type="NCBI Taxonomy" id="3494"/>
    <lineage>
        <taxon>Eukaryota</taxon>
        <taxon>Viridiplantae</taxon>
        <taxon>Streptophyta</taxon>
        <taxon>Embryophyta</taxon>
        <taxon>Tracheophyta</taxon>
        <taxon>Spermatophyta</taxon>
        <taxon>Magnoliopsida</taxon>
        <taxon>eudicotyledons</taxon>
        <taxon>Gunneridae</taxon>
        <taxon>Pentapetalae</taxon>
        <taxon>rosids</taxon>
        <taxon>fabids</taxon>
        <taxon>Rosales</taxon>
        <taxon>Moraceae</taxon>
        <taxon>Ficeae</taxon>
        <taxon>Ficus</taxon>
    </lineage>
</organism>
<dbReference type="InterPro" id="IPR015260">
    <property type="entry name" value="Syntaxin-6/10/61_N"/>
</dbReference>
<gene>
    <name evidence="4" type="ORF">TIFTF001_008711</name>
</gene>
<keyword evidence="1" id="KW-0653">Protein transport</keyword>
<dbReference type="GO" id="GO:0012505">
    <property type="term" value="C:endomembrane system"/>
    <property type="evidence" value="ECO:0007669"/>
    <property type="project" value="UniProtKB-SubCell"/>
</dbReference>
<dbReference type="GO" id="GO:0016020">
    <property type="term" value="C:membrane"/>
    <property type="evidence" value="ECO:0007669"/>
    <property type="project" value="InterPro"/>
</dbReference>
<comment type="subcellular location">
    <subcellularLocation>
        <location evidence="2">Endomembrane system</location>
        <topology evidence="2">Single-pass type IV membrane protein</topology>
    </subcellularLocation>
</comment>
<dbReference type="Pfam" id="PF09177">
    <property type="entry name" value="STX6_10_61_N"/>
    <property type="match status" value="1"/>
</dbReference>
<protein>
    <recommendedName>
        <fullName evidence="3">Syntaxin 6/10/61 N-terminal domain-containing protein</fullName>
    </recommendedName>
</protein>
<dbReference type="GO" id="GO:0015031">
    <property type="term" value="P:protein transport"/>
    <property type="evidence" value="ECO:0007669"/>
    <property type="project" value="UniProtKB-KW"/>
</dbReference>
<proteinExistence type="predicted"/>
<dbReference type="SUPFAM" id="SSF47661">
    <property type="entry name" value="t-snare proteins"/>
    <property type="match status" value="1"/>
</dbReference>
<dbReference type="InterPro" id="IPR010989">
    <property type="entry name" value="SNARE"/>
</dbReference>
<dbReference type="PANTHER" id="PTHR34949:SF2">
    <property type="entry name" value="OS05G0443700 PROTEIN"/>
    <property type="match status" value="1"/>
</dbReference>
<accession>A0AA88CY90</accession>
<evidence type="ECO:0000313" key="5">
    <source>
        <dbReference type="Proteomes" id="UP001187192"/>
    </source>
</evidence>
<sequence length="327" mass="37320">MAPSLQQWESDPLFSAAEVVQDSADRMESIFRLLMHELSLVQGDHSDPKLLTSIDFHRRDLVTILETTKWQLEDFQRAVSLSATTEKSQMKEDVSSRHRQFIRAIREQIVHVEKSLKDSSVSNPVRDNEWVNLNEEDRYGFAMFLSGGSPSEQLGFNDVGDNGILKRYLESTMTTSGKDGTLRDADHKSIELETLNGNGVLHMDHNEISSLPETSHNRFGDGSWDLEANEAEPKSVFHENKSRRFCGRRNVFVWFNNIWAAYGSRVARNYAKRLKDGEEQRDSPLATDTSNDALVQDIDVVVYVIMLYKFFQVFDKCCILAELAGDM</sequence>
<dbReference type="PANTHER" id="PTHR34949">
    <property type="entry name" value="OS05G0443700 PROTEIN"/>
    <property type="match status" value="1"/>
</dbReference>
<evidence type="ECO:0000313" key="4">
    <source>
        <dbReference type="EMBL" id="GMN39473.1"/>
    </source>
</evidence>